<accession>A0A9X3DG65</accession>
<comment type="caution">
    <text evidence="2">The sequence shown here is derived from an EMBL/GenBank/DDBJ whole genome shotgun (WGS) entry which is preliminary data.</text>
</comment>
<keyword evidence="3" id="KW-1185">Reference proteome</keyword>
<evidence type="ECO:0000313" key="3">
    <source>
        <dbReference type="Proteomes" id="UP001142592"/>
    </source>
</evidence>
<proteinExistence type="predicted"/>
<keyword evidence="2" id="KW-0808">Transferase</keyword>
<dbReference type="Gene3D" id="3.40.50.150">
    <property type="entry name" value="Vaccinia Virus protein VP39"/>
    <property type="match status" value="1"/>
</dbReference>
<dbReference type="RefSeq" id="WP_010603230.1">
    <property type="nucleotide sequence ID" value="NZ_JAPJUH010000006.1"/>
</dbReference>
<dbReference type="InterPro" id="IPR025714">
    <property type="entry name" value="Methyltranfer_dom"/>
</dbReference>
<dbReference type="EMBL" id="JAPJUH010000006">
    <property type="protein sequence ID" value="MCX3267203.1"/>
    <property type="molecule type" value="Genomic_DNA"/>
</dbReference>
<dbReference type="InterPro" id="IPR029063">
    <property type="entry name" value="SAM-dependent_MTases_sf"/>
</dbReference>
<name>A0A9X3DG65_9SPHI</name>
<dbReference type="Proteomes" id="UP001142592">
    <property type="component" value="Unassembled WGS sequence"/>
</dbReference>
<dbReference type="GO" id="GO:0008168">
    <property type="term" value="F:methyltransferase activity"/>
    <property type="evidence" value="ECO:0007669"/>
    <property type="project" value="UniProtKB-KW"/>
</dbReference>
<gene>
    <name evidence="2" type="ORF">OQZ29_20750</name>
</gene>
<feature type="domain" description="Methyltransferase" evidence="1">
    <location>
        <begin position="52"/>
        <end position="176"/>
    </location>
</feature>
<dbReference type="CDD" id="cd02440">
    <property type="entry name" value="AdoMet_MTases"/>
    <property type="match status" value="1"/>
</dbReference>
<organism evidence="2 3">
    <name type="scientific">Pedobacter agri</name>
    <dbReference type="NCBI Taxonomy" id="454586"/>
    <lineage>
        <taxon>Bacteria</taxon>
        <taxon>Pseudomonadati</taxon>
        <taxon>Bacteroidota</taxon>
        <taxon>Sphingobacteriia</taxon>
        <taxon>Sphingobacteriales</taxon>
        <taxon>Sphingobacteriaceae</taxon>
        <taxon>Pedobacter</taxon>
    </lineage>
</organism>
<protein>
    <submittedName>
        <fullName evidence="2">Methyltransferase domain-containing protein</fullName>
    </submittedName>
</protein>
<dbReference type="PANTHER" id="PTHR43861">
    <property type="entry name" value="TRANS-ACONITATE 2-METHYLTRANSFERASE-RELATED"/>
    <property type="match status" value="1"/>
</dbReference>
<reference evidence="2" key="1">
    <citation type="submission" date="2022-11" db="EMBL/GenBank/DDBJ databases">
        <authorList>
            <person name="Graham C."/>
            <person name="Newman J.D."/>
        </authorList>
    </citation>
    <scope>NUCLEOTIDE SEQUENCE</scope>
    <source>
        <strain evidence="2">DSM 19486</strain>
    </source>
</reference>
<evidence type="ECO:0000313" key="2">
    <source>
        <dbReference type="EMBL" id="MCX3267203.1"/>
    </source>
</evidence>
<evidence type="ECO:0000259" key="1">
    <source>
        <dbReference type="Pfam" id="PF13847"/>
    </source>
</evidence>
<dbReference type="Pfam" id="PF13847">
    <property type="entry name" value="Methyltransf_31"/>
    <property type="match status" value="1"/>
</dbReference>
<dbReference type="AlphaFoldDB" id="A0A9X3DG65"/>
<dbReference type="SUPFAM" id="SSF53335">
    <property type="entry name" value="S-adenosyl-L-methionine-dependent methyltransferases"/>
    <property type="match status" value="1"/>
</dbReference>
<keyword evidence="2" id="KW-0489">Methyltransferase</keyword>
<sequence length="194" mass="23173">MKNKFFGKMYLGKRLSKTVWEQQFTSGYWDYLYSDDEKGHYLTICELYKRFKPGGKILDVGCGQGVLYYYISENVKSDVDYFGLDISLEAVKIAQQRFGSERFMQLDFDRAKVKNKYDVIIFNETLYYFEQPIQIIEQSIFLNLNSNGYFIVSMFDLHANTKIWEELYNNYKFLETRTVMNSKGQKWRVCIFMP</sequence>
<dbReference type="GO" id="GO:0032259">
    <property type="term" value="P:methylation"/>
    <property type="evidence" value="ECO:0007669"/>
    <property type="project" value="UniProtKB-KW"/>
</dbReference>